<evidence type="ECO:0008006" key="4">
    <source>
        <dbReference type="Google" id="ProtNLM"/>
    </source>
</evidence>
<gene>
    <name evidence="2" type="ORF">NCTC11190_01315</name>
</gene>
<accession>A0A379MR48</accession>
<dbReference type="RefSeq" id="WP_027291849.1">
    <property type="nucleotide sequence ID" value="NZ_DBEWVC010000185.1"/>
</dbReference>
<name>A0A379MR48_9BACT</name>
<proteinExistence type="predicted"/>
<dbReference type="InterPro" id="IPR007060">
    <property type="entry name" value="FtsL/DivIC"/>
</dbReference>
<keyword evidence="1" id="KW-0472">Membrane</keyword>
<evidence type="ECO:0000256" key="1">
    <source>
        <dbReference type="SAM" id="Phobius"/>
    </source>
</evidence>
<keyword evidence="1" id="KW-0812">Transmembrane</keyword>
<organism evidence="2 3">
    <name type="scientific">Rikenella microfusus</name>
    <dbReference type="NCBI Taxonomy" id="28139"/>
    <lineage>
        <taxon>Bacteria</taxon>
        <taxon>Pseudomonadati</taxon>
        <taxon>Bacteroidota</taxon>
        <taxon>Bacteroidia</taxon>
        <taxon>Bacteroidales</taxon>
        <taxon>Rikenellaceae</taxon>
        <taxon>Rikenella</taxon>
    </lineage>
</organism>
<dbReference type="EMBL" id="UGVL01000001">
    <property type="protein sequence ID" value="SUE34098.1"/>
    <property type="molecule type" value="Genomic_DNA"/>
</dbReference>
<keyword evidence="1" id="KW-1133">Transmembrane helix</keyword>
<dbReference type="STRING" id="880526.GCA_000427365_02337"/>
<evidence type="ECO:0000313" key="2">
    <source>
        <dbReference type="EMBL" id="SUE34098.1"/>
    </source>
</evidence>
<keyword evidence="3" id="KW-1185">Reference proteome</keyword>
<feature type="transmembrane region" description="Helical" evidence="1">
    <location>
        <begin position="12"/>
        <end position="27"/>
    </location>
</feature>
<sequence length="95" mass="11456">MKIERLLSNRNIIVIATLAFVAWVLFFDRNNYLDSRELDRKIREMETEKAFYVRKIREDSAVIAGLRDSAFLERFARENFRMHRPGEELYLIDEN</sequence>
<reference evidence="2 3" key="1">
    <citation type="submission" date="2018-06" db="EMBL/GenBank/DDBJ databases">
        <authorList>
            <consortium name="Pathogen Informatics"/>
            <person name="Doyle S."/>
        </authorList>
    </citation>
    <scope>NUCLEOTIDE SEQUENCE [LARGE SCALE GENOMIC DNA]</scope>
    <source>
        <strain evidence="2 3">NCTC11190</strain>
    </source>
</reference>
<protein>
    <recommendedName>
        <fullName evidence="4">Septum formation initiator</fullName>
    </recommendedName>
</protein>
<evidence type="ECO:0000313" key="3">
    <source>
        <dbReference type="Proteomes" id="UP000255233"/>
    </source>
</evidence>
<dbReference type="OrthoDB" id="1467719at2"/>
<dbReference type="Pfam" id="PF04977">
    <property type="entry name" value="DivIC"/>
    <property type="match status" value="1"/>
</dbReference>
<dbReference type="Proteomes" id="UP000255233">
    <property type="component" value="Unassembled WGS sequence"/>
</dbReference>
<dbReference type="AlphaFoldDB" id="A0A379MR48"/>